<dbReference type="PANTHER" id="PTHR45849">
    <property type="entry name" value="FACT COMPLEX SUBUNIT SSRP1"/>
    <property type="match status" value="1"/>
</dbReference>
<dbReference type="Gene3D" id="2.30.29.30">
    <property type="entry name" value="Pleckstrin-homology domain (PH domain)/Phosphotyrosine-binding domain (PTB)"/>
    <property type="match status" value="1"/>
</dbReference>
<dbReference type="AlphaFoldDB" id="A0A8T0UQS4"/>
<proteinExistence type="predicted"/>
<dbReference type="Pfam" id="PF03531">
    <property type="entry name" value="SSrecog"/>
    <property type="match status" value="1"/>
</dbReference>
<comment type="caution">
    <text evidence="3">The sequence shown here is derived from an EMBL/GenBank/DDBJ whole genome shotgun (WGS) entry which is preliminary data.</text>
</comment>
<dbReference type="FunFam" id="2.30.29.220:FF:000002">
    <property type="entry name" value="FACT complex subunit SSRP1"/>
    <property type="match status" value="1"/>
</dbReference>
<dbReference type="Pfam" id="PF17292">
    <property type="entry name" value="POB3_N"/>
    <property type="match status" value="1"/>
</dbReference>
<dbReference type="GO" id="GO:0035101">
    <property type="term" value="C:FACT complex"/>
    <property type="evidence" value="ECO:0007669"/>
    <property type="project" value="TreeGrafter"/>
</dbReference>
<dbReference type="PANTHER" id="PTHR45849:SF2">
    <property type="entry name" value="FACT COMPLEX SUBUNIT SSRP1-B"/>
    <property type="match status" value="1"/>
</dbReference>
<organism evidence="3 4">
    <name type="scientific">Panicum virgatum</name>
    <name type="common">Blackwell switchgrass</name>
    <dbReference type="NCBI Taxonomy" id="38727"/>
    <lineage>
        <taxon>Eukaryota</taxon>
        <taxon>Viridiplantae</taxon>
        <taxon>Streptophyta</taxon>
        <taxon>Embryophyta</taxon>
        <taxon>Tracheophyta</taxon>
        <taxon>Spermatophyta</taxon>
        <taxon>Magnoliopsida</taxon>
        <taxon>Liliopsida</taxon>
        <taxon>Poales</taxon>
        <taxon>Poaceae</taxon>
        <taxon>PACMAD clade</taxon>
        <taxon>Panicoideae</taxon>
        <taxon>Panicodae</taxon>
        <taxon>Paniceae</taxon>
        <taxon>Panicinae</taxon>
        <taxon>Panicum</taxon>
        <taxon>Panicum sect. Hiantes</taxon>
    </lineage>
</organism>
<feature type="domain" description="SSRP1 dimerization" evidence="1">
    <location>
        <begin position="106"/>
        <end position="174"/>
    </location>
</feature>
<dbReference type="EMBL" id="CM029041">
    <property type="protein sequence ID" value="KAG2625040.1"/>
    <property type="molecule type" value="Genomic_DNA"/>
</dbReference>
<dbReference type="GO" id="GO:0031491">
    <property type="term" value="F:nucleosome binding"/>
    <property type="evidence" value="ECO:0007669"/>
    <property type="project" value="TreeGrafter"/>
</dbReference>
<name>A0A8T0UQS4_PANVG</name>
<evidence type="ECO:0000259" key="1">
    <source>
        <dbReference type="Pfam" id="PF03531"/>
    </source>
</evidence>
<evidence type="ECO:0000313" key="3">
    <source>
        <dbReference type="EMBL" id="KAG2625040.1"/>
    </source>
</evidence>
<protein>
    <submittedName>
        <fullName evidence="3">Uncharacterized protein</fullName>
    </submittedName>
</protein>
<accession>A0A8T0UQS4</accession>
<reference evidence="3" key="1">
    <citation type="submission" date="2020-05" db="EMBL/GenBank/DDBJ databases">
        <title>WGS assembly of Panicum virgatum.</title>
        <authorList>
            <person name="Lovell J.T."/>
            <person name="Jenkins J."/>
            <person name="Shu S."/>
            <person name="Juenger T.E."/>
            <person name="Schmutz J."/>
        </authorList>
    </citation>
    <scope>NUCLEOTIDE SEQUENCE</scope>
    <source>
        <strain evidence="3">AP13</strain>
    </source>
</reference>
<gene>
    <name evidence="3" type="ORF">PVAP13_3KG162500</name>
</gene>
<evidence type="ECO:0000313" key="4">
    <source>
        <dbReference type="Proteomes" id="UP000823388"/>
    </source>
</evidence>
<dbReference type="Gene3D" id="2.30.29.220">
    <property type="entry name" value="Structure-specific recognition protein (SSRP1)"/>
    <property type="match status" value="1"/>
</dbReference>
<keyword evidence="4" id="KW-1185">Reference proteome</keyword>
<dbReference type="InterPro" id="IPR011993">
    <property type="entry name" value="PH-like_dom_sf"/>
</dbReference>
<feature type="domain" description="FACT complex subunit SSRP1/POB3 N-terminal PH" evidence="2">
    <location>
        <begin position="6"/>
        <end position="99"/>
    </location>
</feature>
<dbReference type="InterPro" id="IPR024954">
    <property type="entry name" value="SSRP1_DD"/>
</dbReference>
<dbReference type="GO" id="GO:0042393">
    <property type="term" value="F:histone binding"/>
    <property type="evidence" value="ECO:0007669"/>
    <property type="project" value="TreeGrafter"/>
</dbReference>
<sequence>MTDGHHFNNISLGGRGGGNPGQFKLYSGGLAWKKQGGGKIIEVDKVDIISVTWMRIPKSYQLSVGTREGLCYRFFGFREQDVSGLTNFIQKNIGITPEEKQLSISGHNWGGIAINGNMLCFNVGSKEAFEVSLVDVSQSQMQGKTDVVLEFHVDDTTGANEKDSLMDLSFHVPTSNTQFIGDEHRTLIHPWLLRIKQREITREEIKFGRVRDGRRTLTPSSSFSILNHNTSPAVAAVRFKPGSVTIAGPIGQRYKNRMRILLAKT</sequence>
<dbReference type="InterPro" id="IPR050454">
    <property type="entry name" value="RTT106/SSRP1_HistChap/FACT"/>
</dbReference>
<dbReference type="InterPro" id="IPR038167">
    <property type="entry name" value="SSRP1_sf"/>
</dbReference>
<evidence type="ECO:0000259" key="2">
    <source>
        <dbReference type="Pfam" id="PF17292"/>
    </source>
</evidence>
<dbReference type="Proteomes" id="UP000823388">
    <property type="component" value="Chromosome 3K"/>
</dbReference>
<dbReference type="InterPro" id="IPR035417">
    <property type="entry name" value="SSRP1/POB3_N"/>
</dbReference>
<dbReference type="FunFam" id="2.30.29.30:FF:000298">
    <property type="entry name" value="FACT complex subunit SSRP1"/>
    <property type="match status" value="1"/>
</dbReference>